<name>A0A1I5TI99_9BACT</name>
<evidence type="ECO:0000313" key="4">
    <source>
        <dbReference type="EMBL" id="SFP82387.1"/>
    </source>
</evidence>
<reference evidence="4 5" key="1">
    <citation type="submission" date="2016-10" db="EMBL/GenBank/DDBJ databases">
        <authorList>
            <person name="de Groot N.N."/>
        </authorList>
    </citation>
    <scope>NUCLEOTIDE SEQUENCE [LARGE SCALE GENOMIC DNA]</scope>
    <source>
        <strain evidence="4 5">DSM 28286</strain>
    </source>
</reference>
<proteinExistence type="predicted"/>
<dbReference type="Gene3D" id="2.60.120.260">
    <property type="entry name" value="Galactose-binding domain-like"/>
    <property type="match status" value="1"/>
</dbReference>
<dbReference type="Pfam" id="PF02129">
    <property type="entry name" value="Peptidase_S15"/>
    <property type="match status" value="1"/>
</dbReference>
<feature type="domain" description="Xaa-Pro dipeptidyl-peptidase C-terminal" evidence="3">
    <location>
        <begin position="357"/>
        <end position="615"/>
    </location>
</feature>
<dbReference type="Pfam" id="PF08530">
    <property type="entry name" value="PepX_C"/>
    <property type="match status" value="1"/>
</dbReference>
<dbReference type="Gene3D" id="1.10.3020.10">
    <property type="entry name" value="alpha-amino acid ester hydrolase ( Helical cap domain)"/>
    <property type="match status" value="1"/>
</dbReference>
<dbReference type="PANTHER" id="PTHR22946:SF9">
    <property type="entry name" value="POLYKETIDE TRANSFERASE AF380"/>
    <property type="match status" value="1"/>
</dbReference>
<accession>A0A1I5TI99</accession>
<dbReference type="InterPro" id="IPR029058">
    <property type="entry name" value="AB_hydrolase_fold"/>
</dbReference>
<sequence>MKKCILIVLLFVCSNLFAQTIDSTWFVTHYTKKEIYIPMRDGVKLFTSFYIPNDSSEKHPILLTRTPYSCSPYGESNYKKYWLSYFTQYINEGYIFVTQDVRGRWMSEGDFANVRPFNANKKGKEIDEASDTYDAIDWMIKNIPGNNGNVGVMGISYPGFYSTEAALSGHPALKAVSPQAPVTDWFAGDDFHHNGAFFAMDAYEFYIGRGFGKPRPNPTTVGPKAKQFFTNNKYDYYLKTGALPNLTAVAKADSVWFWDTVMNHPTYDAFWKARNARVGCYNVKPAVMVVGGLFDAEDCFGAWQTFKAIEKQSPSTNLRIVEGPWYHGQWASKKGFNLGNVQFGSNTAEWYEQNIEFPFFNYYLKGKGSVDSLNKATIFFTGENEWHKLANWPPAGVKMTDIYLDDNKQLSFSKPTAAKQSFSEYISDPAHPVPYAEGELSHRTREYMTDDQRFVSRRTDVLSFETNTLTEDVTLAGPVIADLMVSLSTTDADFVVKLIDVFPDDFKYSDTDTYLMNGYQMLVRAEIMRGKFRNSLEKPEPFVPGKITRVKYELPDVAHTFKKGHKIMVQIQSSWFPLVDRNPQQFLDIYHAKDSDFIKCDIKVYHDSNNASKLVLPIVK</sequence>
<dbReference type="SUPFAM" id="SSF53474">
    <property type="entry name" value="alpha/beta-Hydrolases"/>
    <property type="match status" value="1"/>
</dbReference>
<dbReference type="InterPro" id="IPR050261">
    <property type="entry name" value="FrsA_esterase"/>
</dbReference>
<feature type="signal peptide" evidence="2">
    <location>
        <begin position="1"/>
        <end position="18"/>
    </location>
</feature>
<dbReference type="Proteomes" id="UP000199031">
    <property type="component" value="Unassembled WGS sequence"/>
</dbReference>
<dbReference type="PANTHER" id="PTHR22946">
    <property type="entry name" value="DIENELACTONE HYDROLASE DOMAIN-CONTAINING PROTEIN-RELATED"/>
    <property type="match status" value="1"/>
</dbReference>
<dbReference type="InterPro" id="IPR008979">
    <property type="entry name" value="Galactose-bd-like_sf"/>
</dbReference>
<evidence type="ECO:0000256" key="2">
    <source>
        <dbReference type="SAM" id="SignalP"/>
    </source>
</evidence>
<dbReference type="SUPFAM" id="SSF49785">
    <property type="entry name" value="Galactose-binding domain-like"/>
    <property type="match status" value="1"/>
</dbReference>
<dbReference type="InterPro" id="IPR013736">
    <property type="entry name" value="Xaa-Pro_dipept_C"/>
</dbReference>
<evidence type="ECO:0000259" key="3">
    <source>
        <dbReference type="SMART" id="SM00939"/>
    </source>
</evidence>
<keyword evidence="1" id="KW-0378">Hydrolase</keyword>
<dbReference type="EMBL" id="FOXQ01000002">
    <property type="protein sequence ID" value="SFP82387.1"/>
    <property type="molecule type" value="Genomic_DNA"/>
</dbReference>
<keyword evidence="2" id="KW-0732">Signal</keyword>
<dbReference type="STRING" id="1465490.SAMN05444277_102131"/>
<organism evidence="4 5">
    <name type="scientific">Parafilimonas terrae</name>
    <dbReference type="NCBI Taxonomy" id="1465490"/>
    <lineage>
        <taxon>Bacteria</taxon>
        <taxon>Pseudomonadati</taxon>
        <taxon>Bacteroidota</taxon>
        <taxon>Chitinophagia</taxon>
        <taxon>Chitinophagales</taxon>
        <taxon>Chitinophagaceae</taxon>
        <taxon>Parafilimonas</taxon>
    </lineage>
</organism>
<protein>
    <recommendedName>
        <fullName evidence="3">Xaa-Pro dipeptidyl-peptidase C-terminal domain-containing protein</fullName>
    </recommendedName>
</protein>
<dbReference type="SMART" id="SM00939">
    <property type="entry name" value="PepX_C"/>
    <property type="match status" value="1"/>
</dbReference>
<evidence type="ECO:0000256" key="1">
    <source>
        <dbReference type="ARBA" id="ARBA00022801"/>
    </source>
</evidence>
<dbReference type="AlphaFoldDB" id="A0A1I5TI99"/>
<dbReference type="RefSeq" id="WP_090655664.1">
    <property type="nucleotide sequence ID" value="NZ_FOXQ01000002.1"/>
</dbReference>
<dbReference type="InterPro" id="IPR005674">
    <property type="entry name" value="CocE/Ser_esterase"/>
</dbReference>
<evidence type="ECO:0000313" key="5">
    <source>
        <dbReference type="Proteomes" id="UP000199031"/>
    </source>
</evidence>
<dbReference type="Gene3D" id="3.40.50.1820">
    <property type="entry name" value="alpha/beta hydrolase"/>
    <property type="match status" value="1"/>
</dbReference>
<dbReference type="GO" id="GO:0052689">
    <property type="term" value="F:carboxylic ester hydrolase activity"/>
    <property type="evidence" value="ECO:0007669"/>
    <property type="project" value="UniProtKB-ARBA"/>
</dbReference>
<gene>
    <name evidence="4" type="ORF">SAMN05444277_102131</name>
</gene>
<keyword evidence="5" id="KW-1185">Reference proteome</keyword>
<dbReference type="NCBIfam" id="TIGR00976">
    <property type="entry name" value="CocE_NonD"/>
    <property type="match status" value="1"/>
</dbReference>
<dbReference type="InterPro" id="IPR000383">
    <property type="entry name" value="Xaa-Pro-like_dom"/>
</dbReference>
<dbReference type="GO" id="GO:0008239">
    <property type="term" value="F:dipeptidyl-peptidase activity"/>
    <property type="evidence" value="ECO:0007669"/>
    <property type="project" value="InterPro"/>
</dbReference>
<feature type="chain" id="PRO_5011544442" description="Xaa-Pro dipeptidyl-peptidase C-terminal domain-containing protein" evidence="2">
    <location>
        <begin position="19"/>
        <end position="620"/>
    </location>
</feature>
<dbReference type="OrthoDB" id="319764at2"/>